<accession>A0A644VLP8</accession>
<evidence type="ECO:0000256" key="6">
    <source>
        <dbReference type="ARBA" id="ARBA00023125"/>
    </source>
</evidence>
<evidence type="ECO:0000256" key="3">
    <source>
        <dbReference type="ARBA" id="ARBA00022618"/>
    </source>
</evidence>
<dbReference type="InterPro" id="IPR044068">
    <property type="entry name" value="CB"/>
</dbReference>
<evidence type="ECO:0000256" key="2">
    <source>
        <dbReference type="ARBA" id="ARBA00022490"/>
    </source>
</evidence>
<dbReference type="InterPro" id="IPR010998">
    <property type="entry name" value="Integrase_recombinase_N"/>
</dbReference>
<dbReference type="HAMAP" id="MF_01808">
    <property type="entry name" value="Recomb_XerC_XerD"/>
    <property type="match status" value="1"/>
</dbReference>
<dbReference type="GO" id="GO:0007059">
    <property type="term" value="P:chromosome segregation"/>
    <property type="evidence" value="ECO:0007669"/>
    <property type="project" value="UniProtKB-KW"/>
</dbReference>
<keyword evidence="2" id="KW-0963">Cytoplasm</keyword>
<dbReference type="GO" id="GO:0015074">
    <property type="term" value="P:DNA integration"/>
    <property type="evidence" value="ECO:0007669"/>
    <property type="project" value="UniProtKB-KW"/>
</dbReference>
<dbReference type="PANTHER" id="PTHR30349">
    <property type="entry name" value="PHAGE INTEGRASE-RELATED"/>
    <property type="match status" value="1"/>
</dbReference>
<dbReference type="InterPro" id="IPR002104">
    <property type="entry name" value="Integrase_catalytic"/>
</dbReference>
<keyword evidence="3" id="KW-0132">Cell division</keyword>
<dbReference type="Gene3D" id="1.10.150.130">
    <property type="match status" value="1"/>
</dbReference>
<dbReference type="GO" id="GO:0005737">
    <property type="term" value="C:cytoplasm"/>
    <property type="evidence" value="ECO:0007669"/>
    <property type="project" value="UniProtKB-SubCell"/>
</dbReference>
<dbReference type="SUPFAM" id="SSF56349">
    <property type="entry name" value="DNA breaking-rejoining enzymes"/>
    <property type="match status" value="1"/>
</dbReference>
<dbReference type="PANTHER" id="PTHR30349:SF81">
    <property type="entry name" value="TYROSINE RECOMBINASE XERC"/>
    <property type="match status" value="1"/>
</dbReference>
<dbReference type="NCBIfam" id="NF001399">
    <property type="entry name" value="PRK00283.1"/>
    <property type="match status" value="1"/>
</dbReference>
<dbReference type="PROSITE" id="PS51900">
    <property type="entry name" value="CB"/>
    <property type="match status" value="1"/>
</dbReference>
<dbReference type="InterPro" id="IPR050090">
    <property type="entry name" value="Tyrosine_recombinase_XerCD"/>
</dbReference>
<dbReference type="Gene3D" id="1.10.443.10">
    <property type="entry name" value="Intergrase catalytic core"/>
    <property type="match status" value="1"/>
</dbReference>
<dbReference type="EMBL" id="VSSQ01000352">
    <property type="protein sequence ID" value="MPL92251.1"/>
    <property type="molecule type" value="Genomic_DNA"/>
</dbReference>
<dbReference type="CDD" id="cd00798">
    <property type="entry name" value="INT_XerDC_C"/>
    <property type="match status" value="1"/>
</dbReference>
<evidence type="ECO:0000259" key="10">
    <source>
        <dbReference type="PROSITE" id="PS51900"/>
    </source>
</evidence>
<dbReference type="AlphaFoldDB" id="A0A644VLP8"/>
<evidence type="ECO:0000259" key="9">
    <source>
        <dbReference type="PROSITE" id="PS51898"/>
    </source>
</evidence>
<reference evidence="11" key="1">
    <citation type="submission" date="2019-08" db="EMBL/GenBank/DDBJ databases">
        <authorList>
            <person name="Kucharzyk K."/>
            <person name="Murdoch R.W."/>
            <person name="Higgins S."/>
            <person name="Loffler F."/>
        </authorList>
    </citation>
    <scope>NUCLEOTIDE SEQUENCE</scope>
</reference>
<comment type="subcellular location">
    <subcellularLocation>
        <location evidence="1">Cytoplasm</location>
    </subcellularLocation>
</comment>
<comment type="caution">
    <text evidence="11">The sequence shown here is derived from an EMBL/GenBank/DDBJ whole genome shotgun (WGS) entry which is preliminary data.</text>
</comment>
<evidence type="ECO:0000313" key="11">
    <source>
        <dbReference type="EMBL" id="MPL92251.1"/>
    </source>
</evidence>
<evidence type="ECO:0000256" key="7">
    <source>
        <dbReference type="ARBA" id="ARBA00023172"/>
    </source>
</evidence>
<keyword evidence="7" id="KW-0233">DNA recombination</keyword>
<dbReference type="Pfam" id="PF02899">
    <property type="entry name" value="Phage_int_SAM_1"/>
    <property type="match status" value="1"/>
</dbReference>
<dbReference type="InterPro" id="IPR004107">
    <property type="entry name" value="Integrase_SAM-like_N"/>
</dbReference>
<evidence type="ECO:0000256" key="4">
    <source>
        <dbReference type="ARBA" id="ARBA00022829"/>
    </source>
</evidence>
<dbReference type="GO" id="GO:0051301">
    <property type="term" value="P:cell division"/>
    <property type="evidence" value="ECO:0007669"/>
    <property type="project" value="UniProtKB-KW"/>
</dbReference>
<proteinExistence type="inferred from homology"/>
<gene>
    <name evidence="11" type="primary">xerD_27</name>
    <name evidence="11" type="ORF">SDC9_38349</name>
</gene>
<evidence type="ECO:0000256" key="8">
    <source>
        <dbReference type="ARBA" id="ARBA00023306"/>
    </source>
</evidence>
<evidence type="ECO:0000256" key="1">
    <source>
        <dbReference type="ARBA" id="ARBA00004496"/>
    </source>
</evidence>
<dbReference type="PROSITE" id="PS51898">
    <property type="entry name" value="TYR_RECOMBINASE"/>
    <property type="match status" value="1"/>
</dbReference>
<dbReference type="GO" id="GO:0003677">
    <property type="term" value="F:DNA binding"/>
    <property type="evidence" value="ECO:0007669"/>
    <property type="project" value="UniProtKB-KW"/>
</dbReference>
<dbReference type="InterPro" id="IPR023009">
    <property type="entry name" value="Tyrosine_recombinase_XerC/XerD"/>
</dbReference>
<keyword evidence="6" id="KW-0238">DNA-binding</keyword>
<keyword evidence="8" id="KW-0131">Cell cycle</keyword>
<dbReference type="InterPro" id="IPR011010">
    <property type="entry name" value="DNA_brk_join_enz"/>
</dbReference>
<dbReference type="GO" id="GO:0006310">
    <property type="term" value="P:DNA recombination"/>
    <property type="evidence" value="ECO:0007669"/>
    <property type="project" value="UniProtKB-KW"/>
</dbReference>
<dbReference type="InterPro" id="IPR013762">
    <property type="entry name" value="Integrase-like_cat_sf"/>
</dbReference>
<dbReference type="Pfam" id="PF00589">
    <property type="entry name" value="Phage_integrase"/>
    <property type="match status" value="1"/>
</dbReference>
<sequence length="280" mass="31677">MSKNTIISYSSDLENFFTFCLNKNFNLLNNEGDTELLIASYLESRVADGISKRSQARVISSLRAFFKFLEMEGKTESNPTERIDSPKIGRHIPVVLSVNEIERIISSVDLSAPEGHRNRAIIEVLYSCGLRVSELVSLKISDLFLEESFLRVTGKGDKQRLIPIGDPASDALNLYFSVRRLGKISKGSEDVVFLNRRGGKLSREMIFIMLRKQAEAAGIEKEISPHTFRHSFASHLVENGADLRIVQQMLGHSSILTTEIYTHINSERWREGILKAHPRR</sequence>
<keyword evidence="5" id="KW-0229">DNA integration</keyword>
<dbReference type="NCBIfam" id="NF040815">
    <property type="entry name" value="recomb_XerA_Arch"/>
    <property type="match status" value="1"/>
</dbReference>
<protein>
    <submittedName>
        <fullName evidence="11">Tyrosine recombinase XerD</fullName>
    </submittedName>
</protein>
<evidence type="ECO:0000256" key="5">
    <source>
        <dbReference type="ARBA" id="ARBA00022908"/>
    </source>
</evidence>
<name>A0A644VLP8_9ZZZZ</name>
<feature type="domain" description="Tyr recombinase" evidence="9">
    <location>
        <begin position="91"/>
        <end position="274"/>
    </location>
</feature>
<organism evidence="11">
    <name type="scientific">bioreactor metagenome</name>
    <dbReference type="NCBI Taxonomy" id="1076179"/>
    <lineage>
        <taxon>unclassified sequences</taxon>
        <taxon>metagenomes</taxon>
        <taxon>ecological metagenomes</taxon>
    </lineage>
</organism>
<feature type="domain" description="Core-binding (CB)" evidence="10">
    <location>
        <begin position="1"/>
        <end position="70"/>
    </location>
</feature>
<keyword evidence="4" id="KW-0159">Chromosome partition</keyword>